<dbReference type="InterPro" id="IPR048698">
    <property type="entry name" value="GP350_C_dom_herpes_sf"/>
</dbReference>
<evidence type="ECO:0000256" key="1">
    <source>
        <dbReference type="SAM" id="MobiDB-lite"/>
    </source>
</evidence>
<feature type="compositionally biased region" description="Polar residues" evidence="1">
    <location>
        <begin position="482"/>
        <end position="497"/>
    </location>
</feature>
<feature type="region of interest" description="Disordered" evidence="1">
    <location>
        <begin position="413"/>
        <end position="778"/>
    </location>
</feature>
<dbReference type="Pfam" id="PF20678">
    <property type="entry name" value="HV_Gp350_C-term"/>
    <property type="match status" value="1"/>
</dbReference>
<feature type="domain" description="Envelope glycoprotein GP350 N-terminal A" evidence="3">
    <location>
        <begin position="1"/>
        <end position="158"/>
    </location>
</feature>
<dbReference type="GeneID" id="80540051"/>
<evidence type="ECO:0000313" key="6">
    <source>
        <dbReference type="Proteomes" id="UP001142452"/>
    </source>
</evidence>
<dbReference type="PRINTS" id="PR01217">
    <property type="entry name" value="PRICHEXTENSN"/>
</dbReference>
<evidence type="ECO:0000313" key="5">
    <source>
        <dbReference type="EMBL" id="AYA49818.1"/>
    </source>
</evidence>
<sequence>MEAALLLCQYTIQSTVHIVGEDPGFFNMEFLQFPFYPMCGICTANVHVFVNFKVGEASQRLGLNFGQINPNSTHVYQPLNATGGVENVTDLFMLELLGAGTMALTMRSTKLPINVSVNEDQVSMESVDVYFQDVFDIWWCHHAQMARPVYLTLDPVPPIFWDRCNSTNITAKVKAQGMDITLPISLPTSAPASTFGVKTEMIGGGIDMQCESEGGEIPQVLPGENKFTITCTGDKPHFASGGVLTATSPATTPIPGTGYMYNLRLTPRPVPRFLGNSSILYVFYSGNLPGGEDACLQSPIVFSDEIPSPQDMPTNTTHITYVGENANYSMPMVNAENITSQNVTVTAFWAWPNNTATDFKCKWTLNSTTSASCGNMSGKFAGNRTFEITISGSGLTSRPLIITRTAANATTTSHKVIFTRAPESTTTPTYSTPEPTGTSANSTPTAAPSSPHETTSLPVSVNTEQTAPTNESSKPATPDSPALTSTPSPQDNITTSKTPEATGPTTGATSPSPTPGASSPSPNATGPTPGDASPSPNATSPTPGNASPSQASDATSPTAGVTNPTPNATRPTPVVTSPPNNVTTPATPDQPSTPTGSNPSDSPGPSSPPETSSPTSGDNSTSHTPLLTSAHPTGGDNITQKTPDTPSEDHASTGAPTPHPSTTGQTSGPGKGSPTPEPGETNVTTTPPTQNATSPSATGSQKTTVPTGTPAGGKANVTTEPGSGGSTKLPTDGGNSTTPPYNATTPLPPTTSSTLRPRWTSTGPPATTTQATVPIPPTVKPGGSNLSMLVLQWASLGVLTLLLLLVISDCAIRRSSSRIHTYTHPPYDDEFETAV</sequence>
<keyword evidence="2" id="KW-1133">Transmembrane helix</keyword>
<feature type="compositionally biased region" description="Polar residues" evidence="1">
    <location>
        <begin position="681"/>
        <end position="707"/>
    </location>
</feature>
<feature type="compositionally biased region" description="Polar residues" evidence="1">
    <location>
        <begin position="544"/>
        <end position="560"/>
    </location>
</feature>
<feature type="compositionally biased region" description="Low complexity" evidence="1">
    <location>
        <begin position="422"/>
        <end position="456"/>
    </location>
</feature>
<dbReference type="Pfam" id="PF20676">
    <property type="entry name" value="Herpes_gp350_B"/>
    <property type="match status" value="1"/>
</dbReference>
<feature type="compositionally biased region" description="Polar residues" evidence="1">
    <location>
        <begin position="457"/>
        <end position="475"/>
    </location>
</feature>
<dbReference type="KEGG" id="vg:80540051"/>
<keyword evidence="6" id="KW-1185">Reference proteome</keyword>
<organism evidence="5 6">
    <name type="scientific">macacine gammaherpesvirus 13</name>
    <dbReference type="NCBI Taxonomy" id="2341050"/>
    <lineage>
        <taxon>Viruses</taxon>
        <taxon>Duplodnaviria</taxon>
        <taxon>Heunggongvirae</taxon>
        <taxon>Peploviricota</taxon>
        <taxon>Herviviricetes</taxon>
        <taxon>Herpesvirales</taxon>
        <taxon>Orthoherpesviridae</taxon>
        <taxon>Gammaherpesvirinae</taxon>
        <taxon>Lymphocryptovirus</taxon>
        <taxon>Lymphocryptovirus macacinegamma13</taxon>
    </lineage>
</organism>
<dbReference type="InterPro" id="IPR007796">
    <property type="entry name" value="GP350_N_A_dom_herpes"/>
</dbReference>
<feature type="transmembrane region" description="Helical" evidence="2">
    <location>
        <begin position="790"/>
        <end position="812"/>
    </location>
</feature>
<protein>
    <recommendedName>
        <fullName evidence="7">Envelope glycoprotein gp350</fullName>
    </recommendedName>
</protein>
<feature type="compositionally biased region" description="Low complexity" evidence="1">
    <location>
        <begin position="561"/>
        <end position="617"/>
    </location>
</feature>
<accession>A0A3G1T4F1</accession>
<evidence type="ECO:0000256" key="2">
    <source>
        <dbReference type="SAM" id="Phobius"/>
    </source>
</evidence>
<dbReference type="EMBL" id="MG471437">
    <property type="protein sequence ID" value="AYA49818.1"/>
    <property type="molecule type" value="Genomic_DNA"/>
</dbReference>
<dbReference type="InterPro" id="IPR048689">
    <property type="entry name" value="GP350_N_B_dom_herpes"/>
</dbReference>
<feature type="compositionally biased region" description="Low complexity" evidence="1">
    <location>
        <begin position="750"/>
        <end position="762"/>
    </location>
</feature>
<proteinExistence type="predicted"/>
<feature type="compositionally biased region" description="Low complexity" evidence="1">
    <location>
        <begin position="498"/>
        <end position="543"/>
    </location>
</feature>
<evidence type="ECO:0008006" key="7">
    <source>
        <dbReference type="Google" id="ProtNLM"/>
    </source>
</evidence>
<feature type="compositionally biased region" description="Polar residues" evidence="1">
    <location>
        <begin position="716"/>
        <end position="743"/>
    </location>
</feature>
<feature type="compositionally biased region" description="Polar residues" evidence="1">
    <location>
        <begin position="763"/>
        <end position="772"/>
    </location>
</feature>
<evidence type="ECO:0000259" key="3">
    <source>
        <dbReference type="Pfam" id="PF05109"/>
    </source>
</evidence>
<feature type="compositionally biased region" description="Polar residues" evidence="1">
    <location>
        <begin position="618"/>
        <end position="645"/>
    </location>
</feature>
<dbReference type="Gene3D" id="2.60.40.2820">
    <property type="match status" value="1"/>
</dbReference>
<dbReference type="InterPro" id="IPR048700">
    <property type="entry name" value="GP350_N_A_dom_herpes_sf"/>
</dbReference>
<keyword evidence="2" id="KW-0812">Transmembrane</keyword>
<dbReference type="Gene3D" id="2.60.40.2800">
    <property type="match status" value="1"/>
</dbReference>
<dbReference type="RefSeq" id="YP_010801344.1">
    <property type="nucleotide sequence ID" value="NC_076963.1"/>
</dbReference>
<reference evidence="5" key="1">
    <citation type="journal article" date="2018" name="Med. Microbiol. Immunol.">
        <title>Macaca arctoides gammaherpesvirus 1 (strain herpesvirus Macaca arctoides): virus sequence, phylogeny and characterisation of virus-transformed macaque and rabbit cell lines.</title>
        <authorList>
            <person name="Krumbholz A."/>
            <person name="Roempke J."/>
            <person name="Liehr T."/>
            <person name="Groth M."/>
            <person name="Meerbach A."/>
            <person name="Schacke M."/>
            <person name="Maschkowitz G."/>
            <person name="Fickenscher H."/>
            <person name="Klapper W."/>
            <person name="Sauerbrei A."/>
            <person name="Wutzler P."/>
            <person name="Zell R."/>
        </authorList>
    </citation>
    <scope>NUCLEOTIDE SEQUENCE</scope>
    <source>
        <strain evidence="5">HVMA</strain>
    </source>
</reference>
<gene>
    <name evidence="5" type="primary">BLLF1</name>
</gene>
<dbReference type="Proteomes" id="UP001142452">
    <property type="component" value="Segment"/>
</dbReference>
<name>A0A3G1T4F1_9GAMA</name>
<feature type="domain" description="Envelope glycoprotein GP350 N-terminal B" evidence="4">
    <location>
        <begin position="159"/>
        <end position="307"/>
    </location>
</feature>
<keyword evidence="2" id="KW-0472">Membrane</keyword>
<dbReference type="Pfam" id="PF05109">
    <property type="entry name" value="Herpes_gp350_A"/>
    <property type="match status" value="1"/>
</dbReference>
<evidence type="ECO:0000259" key="4">
    <source>
        <dbReference type="Pfam" id="PF20676"/>
    </source>
</evidence>
<dbReference type="Gene3D" id="2.60.40.2810">
    <property type="match status" value="1"/>
</dbReference>